<proteinExistence type="predicted"/>
<feature type="compositionally biased region" description="Basic and acidic residues" evidence="1">
    <location>
        <begin position="26"/>
        <end position="38"/>
    </location>
</feature>
<keyword evidence="3" id="KW-1185">Reference proteome</keyword>
<dbReference type="AlphaFoldDB" id="A0A392RP92"/>
<name>A0A392RP92_9FABA</name>
<accession>A0A392RP92</accession>
<protein>
    <submittedName>
        <fullName evidence="2">Uncharacterized protein</fullName>
    </submittedName>
</protein>
<feature type="non-terminal residue" evidence="2">
    <location>
        <position position="1"/>
    </location>
</feature>
<evidence type="ECO:0000313" key="3">
    <source>
        <dbReference type="Proteomes" id="UP000265520"/>
    </source>
</evidence>
<evidence type="ECO:0000256" key="1">
    <source>
        <dbReference type="SAM" id="MobiDB-lite"/>
    </source>
</evidence>
<organism evidence="2 3">
    <name type="scientific">Trifolium medium</name>
    <dbReference type="NCBI Taxonomy" id="97028"/>
    <lineage>
        <taxon>Eukaryota</taxon>
        <taxon>Viridiplantae</taxon>
        <taxon>Streptophyta</taxon>
        <taxon>Embryophyta</taxon>
        <taxon>Tracheophyta</taxon>
        <taxon>Spermatophyta</taxon>
        <taxon>Magnoliopsida</taxon>
        <taxon>eudicotyledons</taxon>
        <taxon>Gunneridae</taxon>
        <taxon>Pentapetalae</taxon>
        <taxon>rosids</taxon>
        <taxon>fabids</taxon>
        <taxon>Fabales</taxon>
        <taxon>Fabaceae</taxon>
        <taxon>Papilionoideae</taxon>
        <taxon>50 kb inversion clade</taxon>
        <taxon>NPAAA clade</taxon>
        <taxon>Hologalegina</taxon>
        <taxon>IRL clade</taxon>
        <taxon>Trifolieae</taxon>
        <taxon>Trifolium</taxon>
    </lineage>
</organism>
<evidence type="ECO:0000313" key="2">
    <source>
        <dbReference type="EMBL" id="MCI38478.1"/>
    </source>
</evidence>
<comment type="caution">
    <text evidence="2">The sequence shown here is derived from an EMBL/GenBank/DDBJ whole genome shotgun (WGS) entry which is preliminary data.</text>
</comment>
<sequence length="79" mass="8880">IGGFQSQIGGFKLETKKVFLFIYHGERERRVRERERGGGDQINRNPPHRYPSPDASQHGGWGHMPGRHKSGGSRVNGRG</sequence>
<dbReference type="EMBL" id="LXQA010256431">
    <property type="protein sequence ID" value="MCI38478.1"/>
    <property type="molecule type" value="Genomic_DNA"/>
</dbReference>
<feature type="region of interest" description="Disordered" evidence="1">
    <location>
        <begin position="26"/>
        <end position="79"/>
    </location>
</feature>
<dbReference type="Proteomes" id="UP000265520">
    <property type="component" value="Unassembled WGS sequence"/>
</dbReference>
<reference evidence="2 3" key="1">
    <citation type="journal article" date="2018" name="Front. Plant Sci.">
        <title>Red Clover (Trifolium pratense) and Zigzag Clover (T. medium) - A Picture of Genomic Similarities and Differences.</title>
        <authorList>
            <person name="Dluhosova J."/>
            <person name="Istvanek J."/>
            <person name="Nedelnik J."/>
            <person name="Repkova J."/>
        </authorList>
    </citation>
    <scope>NUCLEOTIDE SEQUENCE [LARGE SCALE GENOMIC DNA]</scope>
    <source>
        <strain evidence="3">cv. 10/8</strain>
        <tissue evidence="2">Leaf</tissue>
    </source>
</reference>